<keyword evidence="13" id="KW-1185">Reference proteome</keyword>
<keyword evidence="7 11" id="KW-0472">Membrane</keyword>
<sequence length="324" mass="36745">MVRDLLVQPIQNVYIPLKVIDLHLDIRFQYASSVGILSAALVIARRVSLISTSSPAVLLSHNKMRGMCIDLAIGLSPPIAQIIEYWFLAGHRFDILEGLGCYPAIPFSILDICLRWIWLFIIGLTSAYYCVRTLLALRRRQKEIKEVLFAANIDKQLYYRLVAMACVEISCTLPLVTYLVVGARTEYYPWKGFADLHYKFSRIDQYPYALWAAFPGAAQVTQWFQIGCGLVYFLLLGLTRDARSRYAKMLGLSKLFQSLTGDIMPTSTGKKSRRSTNFPWRKRHTAQRPTPHHVSTDLHFNSCPTSITESGLATSDIDHTMESV</sequence>
<dbReference type="PRINTS" id="PR00899">
    <property type="entry name" value="GPCRSTE3"/>
</dbReference>
<evidence type="ECO:0000256" key="11">
    <source>
        <dbReference type="SAM" id="Phobius"/>
    </source>
</evidence>
<dbReference type="PANTHER" id="PTHR28097">
    <property type="entry name" value="PHEROMONE A FACTOR RECEPTOR"/>
    <property type="match status" value="1"/>
</dbReference>
<dbReference type="GO" id="GO:0000750">
    <property type="term" value="P:pheromone-dependent signal transduction involved in conjugation with cellular fusion"/>
    <property type="evidence" value="ECO:0007669"/>
    <property type="project" value="TreeGrafter"/>
</dbReference>
<feature type="region of interest" description="Disordered" evidence="10">
    <location>
        <begin position="266"/>
        <end position="298"/>
    </location>
</feature>
<reference evidence="12 13" key="1">
    <citation type="submission" date="2022-09" db="EMBL/GenBank/DDBJ databases">
        <authorList>
            <person name="Palmer J.M."/>
        </authorList>
    </citation>
    <scope>NUCLEOTIDE SEQUENCE [LARGE SCALE GENOMIC DNA]</scope>
    <source>
        <strain evidence="12 13">DSM 7382</strain>
    </source>
</reference>
<comment type="caution">
    <text evidence="12">The sequence shown here is derived from an EMBL/GenBank/DDBJ whole genome shotgun (WGS) entry which is preliminary data.</text>
</comment>
<keyword evidence="9" id="KW-0807">Transducer</keyword>
<feature type="transmembrane region" description="Helical" evidence="11">
    <location>
        <begin position="157"/>
        <end position="181"/>
    </location>
</feature>
<evidence type="ECO:0000256" key="2">
    <source>
        <dbReference type="ARBA" id="ARBA00011085"/>
    </source>
</evidence>
<proteinExistence type="inferred from homology"/>
<feature type="compositionally biased region" description="Basic residues" evidence="10">
    <location>
        <begin position="270"/>
        <end position="286"/>
    </location>
</feature>
<evidence type="ECO:0000256" key="5">
    <source>
        <dbReference type="ARBA" id="ARBA00022989"/>
    </source>
</evidence>
<dbReference type="PANTHER" id="PTHR28097:SF1">
    <property type="entry name" value="PHEROMONE A FACTOR RECEPTOR"/>
    <property type="match status" value="1"/>
</dbReference>
<accession>A0AAW0GEE0</accession>
<evidence type="ECO:0000256" key="3">
    <source>
        <dbReference type="ARBA" id="ARBA00022507"/>
    </source>
</evidence>
<keyword evidence="8" id="KW-0675">Receptor</keyword>
<comment type="subcellular location">
    <subcellularLocation>
        <location evidence="1">Membrane</location>
        <topology evidence="1">Multi-pass membrane protein</topology>
    </subcellularLocation>
</comment>
<evidence type="ECO:0000313" key="12">
    <source>
        <dbReference type="EMBL" id="KAK7691868.1"/>
    </source>
</evidence>
<dbReference type="InterPro" id="IPR001499">
    <property type="entry name" value="GPCR_STE3"/>
</dbReference>
<keyword evidence="5 11" id="KW-1133">Transmembrane helix</keyword>
<dbReference type="AlphaFoldDB" id="A0AAW0GEE0"/>
<evidence type="ECO:0000256" key="8">
    <source>
        <dbReference type="ARBA" id="ARBA00023170"/>
    </source>
</evidence>
<evidence type="ECO:0000256" key="4">
    <source>
        <dbReference type="ARBA" id="ARBA00022692"/>
    </source>
</evidence>
<dbReference type="Proteomes" id="UP001385951">
    <property type="component" value="Unassembled WGS sequence"/>
</dbReference>
<name>A0AAW0GEE0_9APHY</name>
<feature type="transmembrane region" description="Helical" evidence="11">
    <location>
        <begin position="220"/>
        <end position="239"/>
    </location>
</feature>
<comment type="similarity">
    <text evidence="2">Belongs to the G-protein coupled receptor 4 family.</text>
</comment>
<protein>
    <recommendedName>
        <fullName evidence="14">Pheromone receptor</fullName>
    </recommendedName>
</protein>
<dbReference type="EMBL" id="JASBNA010000005">
    <property type="protein sequence ID" value="KAK7691868.1"/>
    <property type="molecule type" value="Genomic_DNA"/>
</dbReference>
<evidence type="ECO:0008006" key="14">
    <source>
        <dbReference type="Google" id="ProtNLM"/>
    </source>
</evidence>
<keyword evidence="6" id="KW-0297">G-protein coupled receptor</keyword>
<evidence type="ECO:0000256" key="9">
    <source>
        <dbReference type="ARBA" id="ARBA00023224"/>
    </source>
</evidence>
<organism evidence="12 13">
    <name type="scientific">Cerrena zonata</name>
    <dbReference type="NCBI Taxonomy" id="2478898"/>
    <lineage>
        <taxon>Eukaryota</taxon>
        <taxon>Fungi</taxon>
        <taxon>Dikarya</taxon>
        <taxon>Basidiomycota</taxon>
        <taxon>Agaricomycotina</taxon>
        <taxon>Agaricomycetes</taxon>
        <taxon>Polyporales</taxon>
        <taxon>Cerrenaceae</taxon>
        <taxon>Cerrena</taxon>
    </lineage>
</organism>
<evidence type="ECO:0000256" key="7">
    <source>
        <dbReference type="ARBA" id="ARBA00023136"/>
    </source>
</evidence>
<dbReference type="Pfam" id="PF02076">
    <property type="entry name" value="STE3"/>
    <property type="match status" value="1"/>
</dbReference>
<dbReference type="GO" id="GO:0005886">
    <property type="term" value="C:plasma membrane"/>
    <property type="evidence" value="ECO:0007669"/>
    <property type="project" value="TreeGrafter"/>
</dbReference>
<keyword evidence="3" id="KW-0589">Pheromone response</keyword>
<evidence type="ECO:0000256" key="10">
    <source>
        <dbReference type="SAM" id="MobiDB-lite"/>
    </source>
</evidence>
<feature type="transmembrane region" description="Helical" evidence="11">
    <location>
        <begin position="116"/>
        <end position="137"/>
    </location>
</feature>
<dbReference type="GO" id="GO:0004932">
    <property type="term" value="F:mating-type factor pheromone receptor activity"/>
    <property type="evidence" value="ECO:0007669"/>
    <property type="project" value="InterPro"/>
</dbReference>
<evidence type="ECO:0000256" key="1">
    <source>
        <dbReference type="ARBA" id="ARBA00004141"/>
    </source>
</evidence>
<evidence type="ECO:0000313" key="13">
    <source>
        <dbReference type="Proteomes" id="UP001385951"/>
    </source>
</evidence>
<keyword evidence="4 11" id="KW-0812">Transmembrane</keyword>
<evidence type="ECO:0000256" key="6">
    <source>
        <dbReference type="ARBA" id="ARBA00023040"/>
    </source>
</evidence>
<gene>
    <name evidence="12" type="ORF">QCA50_005272</name>
</gene>